<dbReference type="GO" id="GO:0016102">
    <property type="term" value="P:diterpenoid biosynthetic process"/>
    <property type="evidence" value="ECO:0007669"/>
    <property type="project" value="InterPro"/>
</dbReference>
<feature type="domain" description="Terpene synthase N-terminal" evidence="5">
    <location>
        <begin position="24"/>
        <end position="194"/>
    </location>
</feature>
<dbReference type="InterPro" id="IPR034741">
    <property type="entry name" value="Terpene_cyclase-like_1_C"/>
</dbReference>
<organism evidence="7">
    <name type="scientific">Triticum aestivum</name>
    <name type="common">Wheat</name>
    <dbReference type="NCBI Taxonomy" id="4565"/>
    <lineage>
        <taxon>Eukaryota</taxon>
        <taxon>Viridiplantae</taxon>
        <taxon>Streptophyta</taxon>
        <taxon>Embryophyta</taxon>
        <taxon>Tracheophyta</taxon>
        <taxon>Spermatophyta</taxon>
        <taxon>Magnoliopsida</taxon>
        <taxon>Liliopsida</taxon>
        <taxon>Poales</taxon>
        <taxon>Poaceae</taxon>
        <taxon>BOP clade</taxon>
        <taxon>Pooideae</taxon>
        <taxon>Triticodae</taxon>
        <taxon>Triticeae</taxon>
        <taxon>Triticinae</taxon>
        <taxon>Triticum</taxon>
    </lineage>
</organism>
<name>A0A3B6D4J9_WHEAT</name>
<dbReference type="SFLD" id="SFLDS00005">
    <property type="entry name" value="Isoprenoid_Synthase_Type_I"/>
    <property type="match status" value="1"/>
</dbReference>
<dbReference type="InterPro" id="IPR050148">
    <property type="entry name" value="Terpene_synthase-like"/>
</dbReference>
<dbReference type="Pfam" id="PF03936">
    <property type="entry name" value="Terpene_synth_C"/>
    <property type="match status" value="1"/>
</dbReference>
<feature type="compositionally biased region" description="Polar residues" evidence="4">
    <location>
        <begin position="1"/>
        <end position="16"/>
    </location>
</feature>
<evidence type="ECO:0000259" key="6">
    <source>
        <dbReference type="Pfam" id="PF03936"/>
    </source>
</evidence>
<dbReference type="PANTHER" id="PTHR31225">
    <property type="entry name" value="OS04G0344100 PROTEIN-RELATED"/>
    <property type="match status" value="1"/>
</dbReference>
<dbReference type="EnsemblPlants" id="TraesCS2D02G005500.1">
    <property type="protein sequence ID" value="TraesCS2D02G005500.1"/>
    <property type="gene ID" value="TraesCS2D02G005500"/>
</dbReference>
<dbReference type="SFLD" id="SFLDG01019">
    <property type="entry name" value="Terpene_Cyclase_Like_1_C_Termi"/>
    <property type="match status" value="1"/>
</dbReference>
<gene>
    <name evidence="7" type="primary">LOC123048124</name>
</gene>
<dbReference type="PaxDb" id="4565-Traes_2DS_E11E98E1A.1"/>
<dbReference type="SUPFAM" id="SSF48576">
    <property type="entry name" value="Terpenoid synthases"/>
    <property type="match status" value="1"/>
</dbReference>
<feature type="domain" description="Terpene synthase metal-binding" evidence="6">
    <location>
        <begin position="259"/>
        <end position="489"/>
    </location>
</feature>
<keyword evidence="3" id="KW-0479">Metal-binding</keyword>
<dbReference type="GO" id="GO:0010333">
    <property type="term" value="F:terpene synthase activity"/>
    <property type="evidence" value="ECO:0000318"/>
    <property type="project" value="GO_Central"/>
</dbReference>
<comment type="cofactor">
    <cofactor evidence="1">
        <name>Mn(2+)</name>
        <dbReference type="ChEBI" id="CHEBI:29035"/>
    </cofactor>
</comment>
<dbReference type="Gramene" id="TraesCS2D03G0010300.1">
    <property type="protein sequence ID" value="TraesCS2D03G0010300.1.CDS"/>
    <property type="gene ID" value="TraesCS2D03G0010300"/>
</dbReference>
<dbReference type="GO" id="GO:0000287">
    <property type="term" value="F:magnesium ion binding"/>
    <property type="evidence" value="ECO:0007669"/>
    <property type="project" value="InterPro"/>
</dbReference>
<dbReference type="InterPro" id="IPR005630">
    <property type="entry name" value="Terpene_synthase_metal-bd"/>
</dbReference>
<dbReference type="SMR" id="A0A3B6D4J9"/>
<dbReference type="InterPro" id="IPR001906">
    <property type="entry name" value="Terpene_synth_N"/>
</dbReference>
<dbReference type="RefSeq" id="XP_044327224.1">
    <property type="nucleotide sequence ID" value="XM_044471289.1"/>
</dbReference>
<dbReference type="Gramene" id="TraesCS2D02G005500.1">
    <property type="protein sequence ID" value="TraesCS2D02G005500.1"/>
    <property type="gene ID" value="TraesCS2D02G005500"/>
</dbReference>
<dbReference type="Proteomes" id="UP000019116">
    <property type="component" value="Chromosome 2D"/>
</dbReference>
<dbReference type="Gene3D" id="1.50.10.130">
    <property type="entry name" value="Terpene synthase, N-terminal domain"/>
    <property type="match status" value="1"/>
</dbReference>
<evidence type="ECO:0000256" key="2">
    <source>
        <dbReference type="ARBA" id="ARBA00001946"/>
    </source>
</evidence>
<dbReference type="GO" id="GO:0046246">
    <property type="term" value="P:terpene biosynthetic process"/>
    <property type="evidence" value="ECO:0000318"/>
    <property type="project" value="GO_Central"/>
</dbReference>
<evidence type="ECO:0008006" key="9">
    <source>
        <dbReference type="Google" id="ProtNLM"/>
    </source>
</evidence>
<evidence type="ECO:0000256" key="4">
    <source>
        <dbReference type="SAM" id="MobiDB-lite"/>
    </source>
</evidence>
<dbReference type="InterPro" id="IPR044814">
    <property type="entry name" value="Terpene_cyclase_plant_C1"/>
</dbReference>
<protein>
    <recommendedName>
        <fullName evidence="9">Terpene synthase</fullName>
    </recommendedName>
</protein>
<dbReference type="InterPro" id="IPR008930">
    <property type="entry name" value="Terpenoid_cyclase/PrenylTrfase"/>
</dbReference>
<accession>A0A3B6D4J9</accession>
<comment type="cofactor">
    <cofactor evidence="2">
        <name>Mg(2+)</name>
        <dbReference type="ChEBI" id="CHEBI:18420"/>
    </cofactor>
</comment>
<dbReference type="Gene3D" id="1.10.600.10">
    <property type="entry name" value="Farnesyl Diphosphate Synthase"/>
    <property type="match status" value="1"/>
</dbReference>
<dbReference type="SUPFAM" id="SSF48239">
    <property type="entry name" value="Terpenoid cyclases/Protein prenyltransferases"/>
    <property type="match status" value="1"/>
</dbReference>
<dbReference type="InterPro" id="IPR036965">
    <property type="entry name" value="Terpene_synth_N_sf"/>
</dbReference>
<dbReference type="STRING" id="4565.A0A3B6D4J9"/>
<keyword evidence="8" id="KW-1185">Reference proteome</keyword>
<dbReference type="OrthoDB" id="1877784at2759"/>
<dbReference type="CDD" id="cd00684">
    <property type="entry name" value="Terpene_cyclase_plant_C1"/>
    <property type="match status" value="1"/>
</dbReference>
<evidence type="ECO:0000313" key="8">
    <source>
        <dbReference type="Proteomes" id="UP000019116"/>
    </source>
</evidence>
<dbReference type="PANTHER" id="PTHR31225:SF41">
    <property type="entry name" value="TERPENE SYNTHASE"/>
    <property type="match status" value="1"/>
</dbReference>
<evidence type="ECO:0000313" key="7">
    <source>
        <dbReference type="EnsemblPlants" id="TraesCS2D02G005500.1"/>
    </source>
</evidence>
<evidence type="ECO:0000256" key="1">
    <source>
        <dbReference type="ARBA" id="ARBA00001936"/>
    </source>
</evidence>
<dbReference type="AlphaFoldDB" id="A0A3B6D4J9"/>
<dbReference type="InterPro" id="IPR008949">
    <property type="entry name" value="Isoprenoid_synthase_dom_sf"/>
</dbReference>
<proteinExistence type="predicted"/>
<sequence>MASSSHAADTPETTEQLGFEPSSWGDFFIAYEPPPPKRSEEWMMARAEKLKGDVSLLFKTCNGTRARMFLVDTLQHLGIDHHFEEQIHDSLNELLESDFSSSSSLHEVALQFRLLRENGHWVSPDVFDKYKGEDGSFRKDITNEPKGILSLYNATHLLIQGEPKLEEAMTFARQHLVSVNGSLQSPLDKQVKRAIHRALPRACKRVEVLQYISEYEEEEGHNQILLELAKLDFNLLQHVHLKELKDITEWWKHFSGFIDLSFIRDRLVESYTWAYVLYYEKGFELQRSITTKMIVLITTLDDTYDIRASIEECRKLHEAIQRWDKTAVSLLPEYLKKLYIELLRTFKNIEVEMPVNVNYDTAYLKKAIQNHVTGYLQEAEWCYSKHKPSFENQVNVTSLTIGAPTVCLSMMASMGDTIMKRAVEWVAGVPNVVIAAGKIVRFMNDIAAFENRKCKGDAASSVECYIHEYGVTGEVAIARIYELIEDEWRTLNKALFEDHALLPALKRIIGLALSTSLFYDNRNDVYTDSKHLHKTIKSLFVKPVLSGYLATTDE</sequence>
<dbReference type="GeneID" id="123048124"/>
<reference evidence="7" key="2">
    <citation type="submission" date="2018-10" db="UniProtKB">
        <authorList>
            <consortium name="EnsemblPlants"/>
        </authorList>
    </citation>
    <scope>IDENTIFICATION</scope>
</reference>
<reference evidence="7" key="1">
    <citation type="submission" date="2018-08" db="EMBL/GenBank/DDBJ databases">
        <authorList>
            <person name="Rossello M."/>
        </authorList>
    </citation>
    <scope>NUCLEOTIDE SEQUENCE [LARGE SCALE GENOMIC DNA]</scope>
    <source>
        <strain evidence="7">cv. Chinese Spring</strain>
    </source>
</reference>
<evidence type="ECO:0000256" key="3">
    <source>
        <dbReference type="ARBA" id="ARBA00022723"/>
    </source>
</evidence>
<evidence type="ECO:0000259" key="5">
    <source>
        <dbReference type="Pfam" id="PF01397"/>
    </source>
</evidence>
<dbReference type="Pfam" id="PF01397">
    <property type="entry name" value="Terpene_synth"/>
    <property type="match status" value="1"/>
</dbReference>
<feature type="region of interest" description="Disordered" evidence="4">
    <location>
        <begin position="1"/>
        <end position="20"/>
    </location>
</feature>